<sequence length="158" mass="18509">MKTKRGKIPGFAIQEMMVVLAITAIVVGMAFSVLNLVQRQMGSIEDIYEVKLEANKLRQSLWIDFNRYSYVNFDERKGQLYFSNELEEKNYTIIEDMIFTEKDTFNVQLEHKAFYFKNHEKKIGEIDAIELKTSKESGHQQIFVFKDNAPATYINHKP</sequence>
<evidence type="ECO:0000313" key="3">
    <source>
        <dbReference type="Proteomes" id="UP000310314"/>
    </source>
</evidence>
<evidence type="ECO:0000313" key="2">
    <source>
        <dbReference type="EMBL" id="TMM52164.1"/>
    </source>
</evidence>
<gene>
    <name evidence="2" type="ORF">FEE95_20975</name>
</gene>
<name>A0A5S3PJ87_9FLAO</name>
<keyword evidence="3" id="KW-1185">Reference proteome</keyword>
<proteinExistence type="predicted"/>
<keyword evidence="1" id="KW-1133">Transmembrane helix</keyword>
<keyword evidence="1" id="KW-0472">Membrane</keyword>
<dbReference type="EMBL" id="VATY01000006">
    <property type="protein sequence ID" value="TMM52164.1"/>
    <property type="molecule type" value="Genomic_DNA"/>
</dbReference>
<evidence type="ECO:0000256" key="1">
    <source>
        <dbReference type="SAM" id="Phobius"/>
    </source>
</evidence>
<protein>
    <recommendedName>
        <fullName evidence="4">Prepilin-type N-terminal cleavage/methylation domain-containing protein</fullName>
    </recommendedName>
</protein>
<comment type="caution">
    <text evidence="2">The sequence shown here is derived from an EMBL/GenBank/DDBJ whole genome shotgun (WGS) entry which is preliminary data.</text>
</comment>
<dbReference type="AlphaFoldDB" id="A0A5S3PJ87"/>
<evidence type="ECO:0008006" key="4">
    <source>
        <dbReference type="Google" id="ProtNLM"/>
    </source>
</evidence>
<organism evidence="2 3">
    <name type="scientific">Maribacter algarum</name>
    <name type="common">ex Zhang et al. 2020</name>
    <dbReference type="NCBI Taxonomy" id="2578118"/>
    <lineage>
        <taxon>Bacteria</taxon>
        <taxon>Pseudomonadati</taxon>
        <taxon>Bacteroidota</taxon>
        <taxon>Flavobacteriia</taxon>
        <taxon>Flavobacteriales</taxon>
        <taxon>Flavobacteriaceae</taxon>
        <taxon>Maribacter</taxon>
    </lineage>
</organism>
<dbReference type="OrthoDB" id="1189466at2"/>
<feature type="transmembrane region" description="Helical" evidence="1">
    <location>
        <begin position="12"/>
        <end position="34"/>
    </location>
</feature>
<reference evidence="2 3" key="1">
    <citation type="submission" date="2019-05" db="EMBL/GenBank/DDBJ databases">
        <authorList>
            <person name="Zhang J.-Y."/>
            <person name="Feg X."/>
            <person name="Du Z.-J."/>
        </authorList>
    </citation>
    <scope>NUCLEOTIDE SEQUENCE [LARGE SCALE GENOMIC DNA]</scope>
    <source>
        <strain evidence="2 3">RZ26</strain>
    </source>
</reference>
<dbReference type="Proteomes" id="UP000310314">
    <property type="component" value="Unassembled WGS sequence"/>
</dbReference>
<keyword evidence="1" id="KW-0812">Transmembrane</keyword>
<dbReference type="RefSeq" id="WP_138660007.1">
    <property type="nucleotide sequence ID" value="NZ_VATY01000006.1"/>
</dbReference>
<accession>A0A5S3PJ87</accession>